<evidence type="ECO:0000256" key="1">
    <source>
        <dbReference type="SAM" id="MobiDB-lite"/>
    </source>
</evidence>
<accession>A0AAD3SV50</accession>
<dbReference type="AlphaFoldDB" id="A0AAD3SV50"/>
<feature type="compositionally biased region" description="Polar residues" evidence="1">
    <location>
        <begin position="33"/>
        <end position="52"/>
    </location>
</feature>
<evidence type="ECO:0000313" key="2">
    <source>
        <dbReference type="EMBL" id="GMH18633.1"/>
    </source>
</evidence>
<organism evidence="2 3">
    <name type="scientific">Nepenthes gracilis</name>
    <name type="common">Slender pitcher plant</name>
    <dbReference type="NCBI Taxonomy" id="150966"/>
    <lineage>
        <taxon>Eukaryota</taxon>
        <taxon>Viridiplantae</taxon>
        <taxon>Streptophyta</taxon>
        <taxon>Embryophyta</taxon>
        <taxon>Tracheophyta</taxon>
        <taxon>Spermatophyta</taxon>
        <taxon>Magnoliopsida</taxon>
        <taxon>eudicotyledons</taxon>
        <taxon>Gunneridae</taxon>
        <taxon>Pentapetalae</taxon>
        <taxon>Caryophyllales</taxon>
        <taxon>Nepenthaceae</taxon>
        <taxon>Nepenthes</taxon>
    </lineage>
</organism>
<dbReference type="EMBL" id="BSYO01000019">
    <property type="protein sequence ID" value="GMH18633.1"/>
    <property type="molecule type" value="Genomic_DNA"/>
</dbReference>
<dbReference type="Proteomes" id="UP001279734">
    <property type="component" value="Unassembled WGS sequence"/>
</dbReference>
<sequence length="74" mass="8010">MPIKGRFTLGQQLHIEQSKPAEAHEIDLATPQMPFSTSSRESGNEPTATSPRATIHPVYQLSGAPTPCHSTINN</sequence>
<gene>
    <name evidence="2" type="ORF">Nepgr_020474</name>
</gene>
<feature type="region of interest" description="Disordered" evidence="1">
    <location>
        <begin position="28"/>
        <end position="74"/>
    </location>
</feature>
<comment type="caution">
    <text evidence="2">The sequence shown here is derived from an EMBL/GenBank/DDBJ whole genome shotgun (WGS) entry which is preliminary data.</text>
</comment>
<protein>
    <submittedName>
        <fullName evidence="2">Uncharacterized protein</fullName>
    </submittedName>
</protein>
<evidence type="ECO:0000313" key="3">
    <source>
        <dbReference type="Proteomes" id="UP001279734"/>
    </source>
</evidence>
<keyword evidence="3" id="KW-1185">Reference proteome</keyword>
<name>A0AAD3SV50_NEPGR</name>
<proteinExistence type="predicted"/>
<reference evidence="2" key="1">
    <citation type="submission" date="2023-05" db="EMBL/GenBank/DDBJ databases">
        <title>Nepenthes gracilis genome sequencing.</title>
        <authorList>
            <person name="Fukushima K."/>
        </authorList>
    </citation>
    <scope>NUCLEOTIDE SEQUENCE</scope>
    <source>
        <strain evidence="2">SING2019-196</strain>
    </source>
</reference>